<dbReference type="Proteomes" id="UP001053296">
    <property type="component" value="Chromosome"/>
</dbReference>
<evidence type="ECO:0000256" key="1">
    <source>
        <dbReference type="SAM" id="Phobius"/>
    </source>
</evidence>
<evidence type="ECO:0000313" key="3">
    <source>
        <dbReference type="Proteomes" id="UP001053296"/>
    </source>
</evidence>
<protein>
    <submittedName>
        <fullName evidence="2">Membrane protein</fullName>
    </submittedName>
</protein>
<evidence type="ECO:0000313" key="2">
    <source>
        <dbReference type="EMBL" id="BCS89697.1"/>
    </source>
</evidence>
<proteinExistence type="predicted"/>
<accession>A0ABM7P8B9</accession>
<feature type="transmembrane region" description="Helical" evidence="1">
    <location>
        <begin position="6"/>
        <end position="29"/>
    </location>
</feature>
<feature type="transmembrane region" description="Helical" evidence="1">
    <location>
        <begin position="91"/>
        <end position="108"/>
    </location>
</feature>
<name>A0ABM7P8B9_9BACT</name>
<reference evidence="2" key="1">
    <citation type="journal article" date="2022" name="Arch. Microbiol.">
        <title>Pseudodesulfovibrio sediminis sp. nov., a mesophilic and neutrophilic sulfate-reducing bacterium isolated from sediment of a brackish lake.</title>
        <authorList>
            <person name="Takahashi A."/>
            <person name="Kojima H."/>
            <person name="Watanabe M."/>
            <person name="Fukui M."/>
        </authorList>
    </citation>
    <scope>NUCLEOTIDE SEQUENCE</scope>
    <source>
        <strain evidence="2">SF6</strain>
    </source>
</reference>
<keyword evidence="1" id="KW-0472">Membrane</keyword>
<organism evidence="2 3">
    <name type="scientific">Pseudodesulfovibrio sediminis</name>
    <dbReference type="NCBI Taxonomy" id="2810563"/>
    <lineage>
        <taxon>Bacteria</taxon>
        <taxon>Pseudomonadati</taxon>
        <taxon>Thermodesulfobacteriota</taxon>
        <taxon>Desulfovibrionia</taxon>
        <taxon>Desulfovibrionales</taxon>
        <taxon>Desulfovibrionaceae</taxon>
    </lineage>
</organism>
<keyword evidence="3" id="KW-1185">Reference proteome</keyword>
<sequence>MVDMQMYWPVVLCLAGGTFLMRFSFILIMDKLTLPEALLRMLRFIPVAVLPALVAPAFVLHHEAGVTTFGGWERAIAGVVAVGVAYKTKNIFATIIVGMTVMWVLKALL</sequence>
<gene>
    <name evidence="2" type="ORF">PSDVSF_29390</name>
</gene>
<keyword evidence="1" id="KW-1133">Transmembrane helix</keyword>
<dbReference type="InterPro" id="IPR008407">
    <property type="entry name" value="Brnchd-chn_aa_trnsp_AzlD"/>
</dbReference>
<dbReference type="Pfam" id="PF05437">
    <property type="entry name" value="AzlD"/>
    <property type="match status" value="1"/>
</dbReference>
<dbReference type="EMBL" id="AP024485">
    <property type="protein sequence ID" value="BCS89697.1"/>
    <property type="molecule type" value="Genomic_DNA"/>
</dbReference>
<keyword evidence="1" id="KW-0812">Transmembrane</keyword>
<feature type="transmembrane region" description="Helical" evidence="1">
    <location>
        <begin position="41"/>
        <end position="60"/>
    </location>
</feature>